<accession>W7Z8L1</accession>
<dbReference type="OrthoDB" id="9904213at2"/>
<evidence type="ECO:0000313" key="1">
    <source>
        <dbReference type="EMBL" id="GAF10779.1"/>
    </source>
</evidence>
<keyword evidence="2" id="KW-1185">Reference proteome</keyword>
<gene>
    <name evidence="1" type="ORF">JCM16418_4999</name>
</gene>
<dbReference type="RefSeq" id="WP_036653516.1">
    <property type="nucleotide sequence ID" value="NZ_BAVZ01000037.1"/>
</dbReference>
<dbReference type="EMBL" id="BAVZ01000037">
    <property type="protein sequence ID" value="GAF10779.1"/>
    <property type="molecule type" value="Genomic_DNA"/>
</dbReference>
<name>W7Z8L1_9BACL</name>
<dbReference type="STRING" id="1236976.JCM16418_4999"/>
<dbReference type="AlphaFoldDB" id="W7Z8L1"/>
<protein>
    <submittedName>
        <fullName evidence="1">Uncharacterized protein</fullName>
    </submittedName>
</protein>
<proteinExistence type="predicted"/>
<reference evidence="1 2" key="1">
    <citation type="journal article" date="2014" name="Genome Announc.">
        <title>Draft Genome Sequence of Paenibacillus pini JCM 16418T, Isolated from the Rhizosphere of Pine Tree.</title>
        <authorList>
            <person name="Yuki M."/>
            <person name="Oshima K."/>
            <person name="Suda W."/>
            <person name="Oshida Y."/>
            <person name="Kitamura K."/>
            <person name="Iida Y."/>
            <person name="Hattori M."/>
            <person name="Ohkuma M."/>
        </authorList>
    </citation>
    <scope>NUCLEOTIDE SEQUENCE [LARGE SCALE GENOMIC DNA]</scope>
    <source>
        <strain evidence="1 2">JCM 16418</strain>
    </source>
</reference>
<sequence length="90" mass="10767">MMAERIEGYNDTKDYTGFVCRLALTEEEIFQKLNKLGIPFPNGWKLHPEGFIVKEDHKNNMLIQFYDVENDIEIDETFWINFNDAIEYWA</sequence>
<dbReference type="Proteomes" id="UP000019364">
    <property type="component" value="Unassembled WGS sequence"/>
</dbReference>
<comment type="caution">
    <text evidence="1">The sequence shown here is derived from an EMBL/GenBank/DDBJ whole genome shotgun (WGS) entry which is preliminary data.</text>
</comment>
<evidence type="ECO:0000313" key="2">
    <source>
        <dbReference type="Proteomes" id="UP000019364"/>
    </source>
</evidence>
<organism evidence="1 2">
    <name type="scientific">Paenibacillus pini JCM 16418</name>
    <dbReference type="NCBI Taxonomy" id="1236976"/>
    <lineage>
        <taxon>Bacteria</taxon>
        <taxon>Bacillati</taxon>
        <taxon>Bacillota</taxon>
        <taxon>Bacilli</taxon>
        <taxon>Bacillales</taxon>
        <taxon>Paenibacillaceae</taxon>
        <taxon>Paenibacillus</taxon>
    </lineage>
</organism>